<evidence type="ECO:0000313" key="2">
    <source>
        <dbReference type="Proteomes" id="UP000504607"/>
    </source>
</evidence>
<dbReference type="InterPro" id="IPR053288">
    <property type="entry name" value="TGD_Bridge_Protein"/>
</dbReference>
<proteinExistence type="predicted"/>
<name>A0A6I9RJP2_ELAGV</name>
<accession>A0A6I9RJP2</accession>
<dbReference type="KEGG" id="egu:105049807"/>
<keyword evidence="2" id="KW-1185">Reference proteome</keyword>
<dbReference type="InParanoid" id="A0A6I9RJP2"/>
<feature type="transmembrane region" description="Helical" evidence="1">
    <location>
        <begin position="28"/>
        <end position="49"/>
    </location>
</feature>
<dbReference type="PANTHER" id="PTHR34201">
    <property type="entry name" value="GLYCINE-RICH PROTEIN"/>
    <property type="match status" value="1"/>
</dbReference>
<keyword evidence="1" id="KW-0472">Membrane</keyword>
<evidence type="ECO:0000256" key="1">
    <source>
        <dbReference type="SAM" id="Phobius"/>
    </source>
</evidence>
<gene>
    <name evidence="3" type="primary">LOC105049807</name>
</gene>
<dbReference type="OrthoDB" id="1933362at2759"/>
<dbReference type="Proteomes" id="UP000504607">
    <property type="component" value="Chromosome 8"/>
</dbReference>
<dbReference type="RefSeq" id="XP_010927870.1">
    <property type="nucleotide sequence ID" value="XM_010929568.3"/>
</dbReference>
<reference evidence="3" key="1">
    <citation type="submission" date="2025-08" db="UniProtKB">
        <authorList>
            <consortium name="RefSeq"/>
        </authorList>
    </citation>
    <scope>IDENTIFICATION</scope>
</reference>
<feature type="transmembrane region" description="Helical" evidence="1">
    <location>
        <begin position="55"/>
        <end position="77"/>
    </location>
</feature>
<dbReference type="AlphaFoldDB" id="A0A6I9RJP2"/>
<dbReference type="GeneID" id="105049807"/>
<keyword evidence="1" id="KW-1133">Transmembrane helix</keyword>
<sequence>MDGNGGGKGLLWNLPVLKSKDFGKLGPGLGYGAGCGVGLGVGLLGGAGIGAGFPGLQFGFGLGAGCGIGIGFGYGMGRGIAYDENRRYTNVGKLFHGRGNIPPEQQIETLVDELIESTKKLIKATSREINKWR</sequence>
<protein>
    <submittedName>
        <fullName evidence="3">Glycine-rich cell wall structural protein 1</fullName>
    </submittedName>
</protein>
<dbReference type="PANTHER" id="PTHR34201:SF1">
    <property type="entry name" value="GLYCINE-RICH PROTEIN"/>
    <property type="match status" value="1"/>
</dbReference>
<evidence type="ECO:0000313" key="3">
    <source>
        <dbReference type="RefSeq" id="XP_010927870.1"/>
    </source>
</evidence>
<dbReference type="FunCoup" id="A0A6I9RJP2">
    <property type="interactions" value="1119"/>
</dbReference>
<organism evidence="2 3">
    <name type="scientific">Elaeis guineensis var. tenera</name>
    <name type="common">Oil palm</name>
    <dbReference type="NCBI Taxonomy" id="51953"/>
    <lineage>
        <taxon>Eukaryota</taxon>
        <taxon>Viridiplantae</taxon>
        <taxon>Streptophyta</taxon>
        <taxon>Embryophyta</taxon>
        <taxon>Tracheophyta</taxon>
        <taxon>Spermatophyta</taxon>
        <taxon>Magnoliopsida</taxon>
        <taxon>Liliopsida</taxon>
        <taxon>Arecaceae</taxon>
        <taxon>Arecoideae</taxon>
        <taxon>Cocoseae</taxon>
        <taxon>Elaeidinae</taxon>
        <taxon>Elaeis</taxon>
    </lineage>
</organism>
<keyword evidence="1" id="KW-0812">Transmembrane</keyword>